<gene>
    <name evidence="2" type="ORF">Celaphus_00008778</name>
</gene>
<comment type="caution">
    <text evidence="2">The sequence shown here is derived from an EMBL/GenBank/DDBJ whole genome shotgun (WGS) entry which is preliminary data.</text>
</comment>
<reference evidence="2 3" key="1">
    <citation type="journal article" date="2018" name="Mol. Genet. Genomics">
        <title>The red deer Cervus elaphus genome CerEla1.0: sequencing, annotating, genes, and chromosomes.</title>
        <authorList>
            <person name="Bana N.A."/>
            <person name="Nyiri A."/>
            <person name="Nagy J."/>
            <person name="Frank K."/>
            <person name="Nagy T."/>
            <person name="Steger V."/>
            <person name="Schiller M."/>
            <person name="Lakatos P."/>
            <person name="Sugar L."/>
            <person name="Horn P."/>
            <person name="Barta E."/>
            <person name="Orosz L."/>
        </authorList>
    </citation>
    <scope>NUCLEOTIDE SEQUENCE [LARGE SCALE GENOMIC DNA]</scope>
    <source>
        <strain evidence="2">Hungarian</strain>
    </source>
</reference>
<protein>
    <submittedName>
        <fullName evidence="2">Uncharacterized protein</fullName>
    </submittedName>
</protein>
<dbReference type="AlphaFoldDB" id="A0A212CPG7"/>
<evidence type="ECO:0000313" key="3">
    <source>
        <dbReference type="Proteomes" id="UP000242450"/>
    </source>
</evidence>
<evidence type="ECO:0000256" key="1">
    <source>
        <dbReference type="SAM" id="MobiDB-lite"/>
    </source>
</evidence>
<name>A0A212CPG7_CEREH</name>
<sequence length="310" mass="35264">MERERFSRRQAEAPGKAERGEEGGCPALKEDLGEREQVLAAELKAKDPSAHLPNSTFLLDGFKREAGACLSVEPRLACGPPVWWKLDPSSEETQMELADLSVRFRWGERRMHLKFFWLLCAEITRYASQTHRFHRAVIKRVLIKAMYRISHLHTALPSSQRSTQIPTKPPLCVWDAPASFHPEESKSSIFTSSQKTKSPDVAVHFFSNVERNTHRVKVEPRVLKAVTIVVIREGEVVLYCLLEKSQAREKKAHIRTTAGFQNLPTGAWKGDGGGKLTSKCQQQKGDPHRRLWLDFGEIKSSFLNWFLVHS</sequence>
<organism evidence="2 3">
    <name type="scientific">Cervus elaphus hippelaphus</name>
    <name type="common">European red deer</name>
    <dbReference type="NCBI Taxonomy" id="46360"/>
    <lineage>
        <taxon>Eukaryota</taxon>
        <taxon>Metazoa</taxon>
        <taxon>Chordata</taxon>
        <taxon>Craniata</taxon>
        <taxon>Vertebrata</taxon>
        <taxon>Euteleostomi</taxon>
        <taxon>Mammalia</taxon>
        <taxon>Eutheria</taxon>
        <taxon>Laurasiatheria</taxon>
        <taxon>Artiodactyla</taxon>
        <taxon>Ruminantia</taxon>
        <taxon>Pecora</taxon>
        <taxon>Cervidae</taxon>
        <taxon>Cervinae</taxon>
        <taxon>Cervus</taxon>
    </lineage>
</organism>
<feature type="region of interest" description="Disordered" evidence="1">
    <location>
        <begin position="1"/>
        <end position="29"/>
    </location>
</feature>
<keyword evidence="3" id="KW-1185">Reference proteome</keyword>
<dbReference type="EMBL" id="MKHE01000015">
    <property type="protein sequence ID" value="OWK07947.1"/>
    <property type="molecule type" value="Genomic_DNA"/>
</dbReference>
<accession>A0A212CPG7</accession>
<proteinExistence type="predicted"/>
<evidence type="ECO:0000313" key="2">
    <source>
        <dbReference type="EMBL" id="OWK07947.1"/>
    </source>
</evidence>
<dbReference type="Proteomes" id="UP000242450">
    <property type="component" value="Chromosome 15"/>
</dbReference>